<keyword evidence="1" id="KW-0732">Signal</keyword>
<gene>
    <name evidence="3" type="ORF">JF922_13755</name>
</gene>
<dbReference type="AlphaFoldDB" id="A0A934K9N0"/>
<reference evidence="3" key="1">
    <citation type="submission" date="2020-10" db="EMBL/GenBank/DDBJ databases">
        <title>Ca. Dormibacterota MAGs.</title>
        <authorList>
            <person name="Montgomery K."/>
        </authorList>
    </citation>
    <scope>NUCLEOTIDE SEQUENCE [LARGE SCALE GENOMIC DNA]</scope>
    <source>
        <strain evidence="3">SC8812_S17_10</strain>
    </source>
</reference>
<organism evidence="3 4">
    <name type="scientific">Candidatus Nephthysia bennettiae</name>
    <dbReference type="NCBI Taxonomy" id="3127016"/>
    <lineage>
        <taxon>Bacteria</taxon>
        <taxon>Bacillati</taxon>
        <taxon>Candidatus Dormiibacterota</taxon>
        <taxon>Candidatus Dormibacteria</taxon>
        <taxon>Candidatus Dormibacterales</taxon>
        <taxon>Candidatus Dormibacteraceae</taxon>
        <taxon>Candidatus Nephthysia</taxon>
    </lineage>
</organism>
<evidence type="ECO:0000313" key="3">
    <source>
        <dbReference type="EMBL" id="MBJ7599128.1"/>
    </source>
</evidence>
<keyword evidence="4" id="KW-1185">Reference proteome</keyword>
<evidence type="ECO:0000259" key="2">
    <source>
        <dbReference type="Pfam" id="PF26607"/>
    </source>
</evidence>
<dbReference type="RefSeq" id="WP_338202556.1">
    <property type="nucleotide sequence ID" value="NZ_JAEKNR010000142.1"/>
</dbReference>
<dbReference type="SUPFAM" id="SSF89372">
    <property type="entry name" value="Fucose-specific lectin"/>
    <property type="match status" value="2"/>
</dbReference>
<dbReference type="CDD" id="cd22954">
    <property type="entry name" value="PLL_lectin"/>
    <property type="match status" value="1"/>
</dbReference>
<feature type="domain" description="PLL-like beta propeller" evidence="2">
    <location>
        <begin position="331"/>
        <end position="508"/>
    </location>
</feature>
<name>A0A934K9N0_9BACT</name>
<dbReference type="Proteomes" id="UP000612893">
    <property type="component" value="Unassembled WGS sequence"/>
</dbReference>
<feature type="chain" id="PRO_5036797844" description="PLL-like beta propeller domain-containing protein" evidence="1">
    <location>
        <begin position="22"/>
        <end position="603"/>
    </location>
</feature>
<evidence type="ECO:0000256" key="1">
    <source>
        <dbReference type="SAM" id="SignalP"/>
    </source>
</evidence>
<dbReference type="Gene3D" id="2.120.10.70">
    <property type="entry name" value="Fucose-specific lectin"/>
    <property type="match status" value="2"/>
</dbReference>
<evidence type="ECO:0000313" key="4">
    <source>
        <dbReference type="Proteomes" id="UP000612893"/>
    </source>
</evidence>
<sequence>MRTAKRGLVVLALASLFGWQAGEVVTPSTASAASFAGPSQAGKIKVRTAHGSSLGQARAGARTGRAAAGNQLLYNGGRVANVPQVYLSFWGPEWASAQPARDYLNSFFSAVGGSDWLASTTQYCSGQLDPPMSSCQGRVVQPITNPVGQLKGSWNDPTAVSYSSPMETCGLPVADLGDCDVMMAAARAAAHFGTLPQGAVIMVLTPSGHSQPGFASGGWCAYHWAIPVGGPLQPSGAAFAYLPFQPDAGGSCGANSVNQGPRGVYDGFSIIGGHEYAEAITDPYPATGWLDASGGENGDKCAWFNIGNATFGGQSFAVQPLWSNAAGGCVTASEPLSVFRTLGGVLTSAPAAASWGQGRLDVFARGLDNGLWHRWSDGNQWSGWESQGGGLRSEAAVAAWGPNRLDVFVRGTDNALWHRWWDGGSWSGWERTDASLKSGAAAASWSGNRLDVFAQGPDDALWHRWWDGGSWSAWEELGGVLASSPAAVSWGPNRIDVFVQGTDNAIWRQSWTGSGWNGWASLGGNFASGPSVASRGPGRLDLFSRGGDGSLWRQSFDGSRWSSWGSLGGQWTTAPAAIAQSGAGSVDIFEVGPSRDLQHAALP</sequence>
<proteinExistence type="predicted"/>
<comment type="caution">
    <text evidence="3">The sequence shown here is derived from an EMBL/GenBank/DDBJ whole genome shotgun (WGS) entry which is preliminary data.</text>
</comment>
<protein>
    <recommendedName>
        <fullName evidence="2">PLL-like beta propeller domain-containing protein</fullName>
    </recommendedName>
</protein>
<dbReference type="InterPro" id="IPR058502">
    <property type="entry name" value="PLL-like_beta-prop"/>
</dbReference>
<accession>A0A934K9N0</accession>
<dbReference type="EMBL" id="JAEKNR010000142">
    <property type="protein sequence ID" value="MBJ7599128.1"/>
    <property type="molecule type" value="Genomic_DNA"/>
</dbReference>
<dbReference type="Pfam" id="PF26607">
    <property type="entry name" value="DUF8189"/>
    <property type="match status" value="1"/>
</dbReference>
<feature type="signal peptide" evidence="1">
    <location>
        <begin position="1"/>
        <end position="21"/>
    </location>
</feature>